<dbReference type="InterPro" id="IPR052628">
    <property type="entry name" value="CFAP70"/>
</dbReference>
<evidence type="ECO:0000313" key="3">
    <source>
        <dbReference type="EMBL" id="NML42935.1"/>
    </source>
</evidence>
<proteinExistence type="predicted"/>
<dbReference type="GO" id="GO:0070062">
    <property type="term" value="C:extracellular exosome"/>
    <property type="evidence" value="ECO:0007669"/>
    <property type="project" value="TreeGrafter"/>
</dbReference>
<dbReference type="AlphaFoldDB" id="A0A848GWF2"/>
<keyword evidence="2" id="KW-0802">TPR repeat</keyword>
<keyword evidence="4" id="KW-1185">Reference proteome</keyword>
<name>A0A848GWF2_9BURK</name>
<accession>A0A848GWF2</accession>
<reference evidence="3 4" key="1">
    <citation type="submission" date="2020-04" db="EMBL/GenBank/DDBJ databases">
        <title>Ramlibacter sp. G-1-2-2 isolated from soil.</title>
        <authorList>
            <person name="Dahal R.H."/>
        </authorList>
    </citation>
    <scope>NUCLEOTIDE SEQUENCE [LARGE SCALE GENOMIC DNA]</scope>
    <source>
        <strain evidence="3 4">G-1-2-2</strain>
    </source>
</reference>
<dbReference type="Gene3D" id="1.25.40.10">
    <property type="entry name" value="Tetratricopeptide repeat domain"/>
    <property type="match status" value="2"/>
</dbReference>
<comment type="caution">
    <text evidence="3">The sequence shown here is derived from an EMBL/GenBank/DDBJ whole genome shotgun (WGS) entry which is preliminary data.</text>
</comment>
<evidence type="ECO:0000313" key="4">
    <source>
        <dbReference type="Proteomes" id="UP000541185"/>
    </source>
</evidence>
<keyword evidence="1" id="KW-0677">Repeat</keyword>
<dbReference type="PANTHER" id="PTHR44314">
    <property type="entry name" value="CILIA- AND FLAGELLA-ASSOCIATED PROTEIN 70"/>
    <property type="match status" value="1"/>
</dbReference>
<evidence type="ECO:0000256" key="1">
    <source>
        <dbReference type="ARBA" id="ARBA00022737"/>
    </source>
</evidence>
<dbReference type="RefSeq" id="WP_169417179.1">
    <property type="nucleotide sequence ID" value="NZ_JABBFX010000001.1"/>
</dbReference>
<gene>
    <name evidence="3" type="ORF">HHL11_04175</name>
</gene>
<dbReference type="Proteomes" id="UP000541185">
    <property type="component" value="Unassembled WGS sequence"/>
</dbReference>
<dbReference type="SUPFAM" id="SSF48452">
    <property type="entry name" value="TPR-like"/>
    <property type="match status" value="2"/>
</dbReference>
<sequence>MDASTHSSAARLGQLQAWLAEDPDNPALLADACDSAIAAGAHEEAQAHLATASRLRLDPAAWSFRQARLCIARRELERAAELLQQLAATEGEHPVLAHDFAYVRLLQGDAETCRSLLEPWLTRDCAPQPLEAIQALWLRAMHASGLVEDAWSWLQQQEAARLPAGLRGVASLLAVDAEDFAAARTLAEAALAVHPMHPEALVARATVALAEQQVESARGWLAQALQANSDDGRTWSMLGLASLQAREFALAQAQLERAVQALPRHIGSWHALGWACLLQQDLPGAHQAFAQALALDRNFAESHGAVGLVLALRGHREAAQGQLALAARLDPRNVTGRFAQALLRGEIGDAARLQALAHRLLDRPGFFGGKLRDSMPKR</sequence>
<dbReference type="EMBL" id="JABBFX010000001">
    <property type="protein sequence ID" value="NML42935.1"/>
    <property type="molecule type" value="Genomic_DNA"/>
</dbReference>
<dbReference type="PANTHER" id="PTHR44314:SF1">
    <property type="entry name" value="CILIA- AND FLAGELLA-ASSOCIATED PROTEIN 70"/>
    <property type="match status" value="1"/>
</dbReference>
<dbReference type="InterPro" id="IPR019734">
    <property type="entry name" value="TPR_rpt"/>
</dbReference>
<protein>
    <submittedName>
        <fullName evidence="3">Tetratricopeptide repeat protein</fullName>
    </submittedName>
</protein>
<organism evidence="3 4">
    <name type="scientific">Ramlibacter agri</name>
    <dbReference type="NCBI Taxonomy" id="2728837"/>
    <lineage>
        <taxon>Bacteria</taxon>
        <taxon>Pseudomonadati</taxon>
        <taxon>Pseudomonadota</taxon>
        <taxon>Betaproteobacteria</taxon>
        <taxon>Burkholderiales</taxon>
        <taxon>Comamonadaceae</taxon>
        <taxon>Ramlibacter</taxon>
    </lineage>
</organism>
<dbReference type="InterPro" id="IPR011990">
    <property type="entry name" value="TPR-like_helical_dom_sf"/>
</dbReference>
<dbReference type="SMART" id="SM00028">
    <property type="entry name" value="TPR"/>
    <property type="match status" value="4"/>
</dbReference>
<evidence type="ECO:0000256" key="2">
    <source>
        <dbReference type="ARBA" id="ARBA00022803"/>
    </source>
</evidence>
<dbReference type="Pfam" id="PF13432">
    <property type="entry name" value="TPR_16"/>
    <property type="match status" value="2"/>
</dbReference>